<dbReference type="PANTHER" id="PTHR43272:SF52">
    <property type="entry name" value="AMP-DEPENDENT SYNTHETASE_LIGASE DOMAIN-CONTAINING PROTEIN"/>
    <property type="match status" value="1"/>
</dbReference>
<dbReference type="CDD" id="cd07989">
    <property type="entry name" value="LPLAT_AGPAT-like"/>
    <property type="match status" value="1"/>
</dbReference>
<feature type="domain" description="Carrier" evidence="2">
    <location>
        <begin position="520"/>
        <end position="596"/>
    </location>
</feature>
<dbReference type="SMART" id="SM00563">
    <property type="entry name" value="PlsC"/>
    <property type="match status" value="1"/>
</dbReference>
<dbReference type="Proteomes" id="UP000199452">
    <property type="component" value="Unassembled WGS sequence"/>
</dbReference>
<dbReference type="SUPFAM" id="SSF69593">
    <property type="entry name" value="Glycerol-3-phosphate (1)-acyltransferase"/>
    <property type="match status" value="1"/>
</dbReference>
<dbReference type="Pfam" id="PF00501">
    <property type="entry name" value="AMP-binding"/>
    <property type="match status" value="1"/>
</dbReference>
<dbReference type="InterPro" id="IPR002123">
    <property type="entry name" value="Plipid/glycerol_acylTrfase"/>
</dbReference>
<reference evidence="3 4" key="1">
    <citation type="submission" date="2016-09" db="EMBL/GenBank/DDBJ databases">
        <authorList>
            <person name="Capua I."/>
            <person name="De Benedictis P."/>
            <person name="Joannis T."/>
            <person name="Lombin L.H."/>
            <person name="Cattoli G."/>
        </authorList>
    </citation>
    <scope>NUCLEOTIDE SEQUENCE [LARGE SCALE GENOMIC DNA]</scope>
    <source>
        <strain evidence="3 4">A7P-90m</strain>
    </source>
</reference>
<dbReference type="RefSeq" id="WP_092436863.1">
    <property type="nucleotide sequence ID" value="NZ_FMYP01000015.1"/>
</dbReference>
<dbReference type="AlphaFoldDB" id="A0A1G6IBP5"/>
<dbReference type="GO" id="GO:0004467">
    <property type="term" value="F:long-chain fatty acid-CoA ligase activity"/>
    <property type="evidence" value="ECO:0007669"/>
    <property type="project" value="UniProtKB-EC"/>
</dbReference>
<dbReference type="InterPro" id="IPR036736">
    <property type="entry name" value="ACP-like_sf"/>
</dbReference>
<evidence type="ECO:0000313" key="3">
    <source>
        <dbReference type="EMBL" id="SDC03878.1"/>
    </source>
</evidence>
<gene>
    <name evidence="3" type="ORF">SAMN05216323_101537</name>
</gene>
<evidence type="ECO:0000256" key="1">
    <source>
        <dbReference type="ARBA" id="ARBA00024484"/>
    </source>
</evidence>
<dbReference type="Gene3D" id="3.40.50.12780">
    <property type="entry name" value="N-terminal domain of ligase-like"/>
    <property type="match status" value="1"/>
</dbReference>
<dbReference type="InterPro" id="IPR009081">
    <property type="entry name" value="PP-bd_ACP"/>
</dbReference>
<dbReference type="EMBL" id="FMYP01000015">
    <property type="protein sequence ID" value="SDC03878.1"/>
    <property type="molecule type" value="Genomic_DNA"/>
</dbReference>
<accession>A0A1G6IBP5</accession>
<evidence type="ECO:0000313" key="4">
    <source>
        <dbReference type="Proteomes" id="UP000199452"/>
    </source>
</evidence>
<dbReference type="InterPro" id="IPR042099">
    <property type="entry name" value="ANL_N_sf"/>
</dbReference>
<sequence>MVNKDFPNKAAIITKDSVITYHQLGGHIHQYSQFIGKREIKKIAIFSENRPEWIYAFYAAWENGCIAVPVDFMASVDDVAYIINDCRPEIIFGSAGTKDSLDKIQQKLSYQPEIQIFDEVNLPAFTDADHWEGPSDRETTAVIIYTSGTTGSPKGVMLSFKNLDANITAVTKEVAIYNPDRQVLLLLPLHHVFPLVGSMVVPLHIGATAVMSPSMQTADLMETFKKNQVAIMIGVPRLYELMFKGISTKINSSIVARTLFAIVRRFHSKKLSRKVFKKVHDGLGGHLEIMVAGGAALNKEVGQFWKDLGFEILEGFGMTEAAPMITFTRPGRLRIGSPGEALPSMRIEIRDGEIVAKGPNVMQGYYNRPEETAEVIKDGWLHTGDLGYIDKKGYLFITGRKKEIIVLSNGKNINPLELEYKLEKASDCIREAGVFIKNEQLHALIVPNFQLLSEKEIKDVDAYFRNEVFPPFNQEQSSYKRIMQFTIVRDDLPRTRLGKMQRFKLAELVEKPKPGAKKVDQLDMPEYLAVKSFLESQVDIDIAPNQHIEFDIALDSLGKISLIDYIEQTFGVAIEEKQLIQFPSLKHMAEYIRDKKQWIKEGTANWSEALKEKVEVKLPKTWFTQNILKGFFKGLFSIYFKMQSKGVENVPETGPYIIAPNHQSFFDGLFVAILLKRNIMHNTYFYAKRKHVKNFILRFLANTNNVIVMDTDRDLKESIQKLAEVLKQGKNIIIFPEGTRTTNGAIGEFKKTFAILSTELNVPVIPVAIDGAFKAMPQGSKLPKAGTKISVTFLPAILPQDHTADTLADAVQAAILETMPN</sequence>
<evidence type="ECO:0000259" key="2">
    <source>
        <dbReference type="PROSITE" id="PS50075"/>
    </source>
</evidence>
<dbReference type="Pfam" id="PF01553">
    <property type="entry name" value="Acyltransferase"/>
    <property type="match status" value="1"/>
</dbReference>
<dbReference type="PROSITE" id="PS50075">
    <property type="entry name" value="CARRIER"/>
    <property type="match status" value="1"/>
</dbReference>
<dbReference type="InterPro" id="IPR045851">
    <property type="entry name" value="AMP-bd_C_sf"/>
</dbReference>
<dbReference type="InterPro" id="IPR000873">
    <property type="entry name" value="AMP-dep_synth/lig_dom"/>
</dbReference>
<keyword evidence="4" id="KW-1185">Reference proteome</keyword>
<name>A0A1G6IBP5_9BACT</name>
<dbReference type="SUPFAM" id="SSF56801">
    <property type="entry name" value="Acetyl-CoA synthetase-like"/>
    <property type="match status" value="1"/>
</dbReference>
<dbReference type="STRING" id="1640674.SAMN05216323_101537"/>
<dbReference type="Pfam" id="PF00550">
    <property type="entry name" value="PP-binding"/>
    <property type="match status" value="1"/>
</dbReference>
<proteinExistence type="predicted"/>
<dbReference type="PANTHER" id="PTHR43272">
    <property type="entry name" value="LONG-CHAIN-FATTY-ACID--COA LIGASE"/>
    <property type="match status" value="1"/>
</dbReference>
<dbReference type="Gene3D" id="1.10.1200.10">
    <property type="entry name" value="ACP-like"/>
    <property type="match status" value="1"/>
</dbReference>
<dbReference type="InterPro" id="IPR020845">
    <property type="entry name" value="AMP-binding_CS"/>
</dbReference>
<comment type="catalytic activity">
    <reaction evidence="1">
        <text>a long-chain fatty acid + ATP + CoA = a long-chain fatty acyl-CoA + AMP + diphosphate</text>
        <dbReference type="Rhea" id="RHEA:15421"/>
        <dbReference type="ChEBI" id="CHEBI:30616"/>
        <dbReference type="ChEBI" id="CHEBI:33019"/>
        <dbReference type="ChEBI" id="CHEBI:57287"/>
        <dbReference type="ChEBI" id="CHEBI:57560"/>
        <dbReference type="ChEBI" id="CHEBI:83139"/>
        <dbReference type="ChEBI" id="CHEBI:456215"/>
        <dbReference type="EC" id="6.2.1.3"/>
    </reaction>
    <physiologicalReaction direction="left-to-right" evidence="1">
        <dbReference type="Rhea" id="RHEA:15422"/>
    </physiologicalReaction>
</comment>
<dbReference type="GO" id="GO:0016020">
    <property type="term" value="C:membrane"/>
    <property type="evidence" value="ECO:0007669"/>
    <property type="project" value="TreeGrafter"/>
</dbReference>
<dbReference type="SUPFAM" id="SSF47336">
    <property type="entry name" value="ACP-like"/>
    <property type="match status" value="1"/>
</dbReference>
<protein>
    <submittedName>
        <fullName evidence="3">Long-chain acyl-CoA synthetase</fullName>
    </submittedName>
</protein>
<dbReference type="GO" id="GO:0016746">
    <property type="term" value="F:acyltransferase activity"/>
    <property type="evidence" value="ECO:0007669"/>
    <property type="project" value="InterPro"/>
</dbReference>
<dbReference type="PROSITE" id="PS00455">
    <property type="entry name" value="AMP_BINDING"/>
    <property type="match status" value="1"/>
</dbReference>
<dbReference type="OrthoDB" id="9778383at2"/>
<organism evidence="3 4">
    <name type="scientific">Williamwhitmania taraxaci</name>
    <dbReference type="NCBI Taxonomy" id="1640674"/>
    <lineage>
        <taxon>Bacteria</taxon>
        <taxon>Pseudomonadati</taxon>
        <taxon>Bacteroidota</taxon>
        <taxon>Bacteroidia</taxon>
        <taxon>Bacteroidales</taxon>
        <taxon>Williamwhitmaniaceae</taxon>
        <taxon>Williamwhitmania</taxon>
    </lineage>
</organism>
<dbReference type="Pfam" id="PF23562">
    <property type="entry name" value="AMP-binding_C_3"/>
    <property type="match status" value="1"/>
</dbReference>
<dbReference type="Gene3D" id="3.30.300.30">
    <property type="match status" value="1"/>
</dbReference>